<feature type="compositionally biased region" description="Low complexity" evidence="1">
    <location>
        <begin position="56"/>
        <end position="70"/>
    </location>
</feature>
<reference evidence="2" key="1">
    <citation type="journal article" date="2013" name="Nature">
        <title>Draft genome of the wheat A-genome progenitor Triticum urartu.</title>
        <authorList>
            <person name="Ling H.Q."/>
            <person name="Zhao S."/>
            <person name="Liu D."/>
            <person name="Wang J."/>
            <person name="Sun H."/>
            <person name="Zhang C."/>
            <person name="Fan H."/>
            <person name="Li D."/>
            <person name="Dong L."/>
            <person name="Tao Y."/>
            <person name="Gao C."/>
            <person name="Wu H."/>
            <person name="Li Y."/>
            <person name="Cui Y."/>
            <person name="Guo X."/>
            <person name="Zheng S."/>
            <person name="Wang B."/>
            <person name="Yu K."/>
            <person name="Liang Q."/>
            <person name="Yang W."/>
            <person name="Lou X."/>
            <person name="Chen J."/>
            <person name="Feng M."/>
            <person name="Jian J."/>
            <person name="Zhang X."/>
            <person name="Luo G."/>
            <person name="Jiang Y."/>
            <person name="Liu J."/>
            <person name="Wang Z."/>
            <person name="Sha Y."/>
            <person name="Zhang B."/>
            <person name="Wu H."/>
            <person name="Tang D."/>
            <person name="Shen Q."/>
            <person name="Xue P."/>
            <person name="Zou S."/>
            <person name="Wang X."/>
            <person name="Liu X."/>
            <person name="Wang F."/>
            <person name="Yang Y."/>
            <person name="An X."/>
            <person name="Dong Z."/>
            <person name="Zhang K."/>
            <person name="Zhang X."/>
            <person name="Luo M.C."/>
            <person name="Dvorak J."/>
            <person name="Tong Y."/>
            <person name="Wang J."/>
            <person name="Yang H."/>
            <person name="Li Z."/>
            <person name="Wang D."/>
            <person name="Zhang A."/>
            <person name="Wang J."/>
        </authorList>
    </citation>
    <scope>NUCLEOTIDE SEQUENCE</scope>
</reference>
<gene>
    <name evidence="2" type="ORF">TRIUR3_35151</name>
</gene>
<organism evidence="2">
    <name type="scientific">Triticum urartu</name>
    <name type="common">Red wild einkorn</name>
    <name type="synonym">Crithodium urartu</name>
    <dbReference type="NCBI Taxonomy" id="4572"/>
    <lineage>
        <taxon>Eukaryota</taxon>
        <taxon>Viridiplantae</taxon>
        <taxon>Streptophyta</taxon>
        <taxon>Embryophyta</taxon>
        <taxon>Tracheophyta</taxon>
        <taxon>Spermatophyta</taxon>
        <taxon>Magnoliopsida</taxon>
        <taxon>Liliopsida</taxon>
        <taxon>Poales</taxon>
        <taxon>Poaceae</taxon>
        <taxon>BOP clade</taxon>
        <taxon>Pooideae</taxon>
        <taxon>Triticodae</taxon>
        <taxon>Triticeae</taxon>
        <taxon>Triticinae</taxon>
        <taxon>Triticum</taxon>
    </lineage>
</organism>
<protein>
    <submittedName>
        <fullName evidence="2">Uncharacterized protein</fullName>
    </submittedName>
</protein>
<name>M7ZBQ9_TRIUA</name>
<dbReference type="STRING" id="4572.M7ZBQ9"/>
<feature type="region of interest" description="Disordered" evidence="1">
    <location>
        <begin position="14"/>
        <end position="71"/>
    </location>
</feature>
<dbReference type="AlphaFoldDB" id="M7ZBQ9"/>
<evidence type="ECO:0000256" key="1">
    <source>
        <dbReference type="SAM" id="MobiDB-lite"/>
    </source>
</evidence>
<sequence length="100" mass="11083">MGIGLVYWTQRRVSPEKRHQPVKKPNNAELPSIRPRIARHAAHSLSPDDDASTIFSDGGSSSSVSASASSRWDMEDLVADAICELAEADRLRLPRRKLVF</sequence>
<dbReference type="EMBL" id="KD150762">
    <property type="protein sequence ID" value="EMS57066.1"/>
    <property type="molecule type" value="Genomic_DNA"/>
</dbReference>
<evidence type="ECO:0000313" key="2">
    <source>
        <dbReference type="EMBL" id="EMS57066.1"/>
    </source>
</evidence>
<accession>M7ZBQ9</accession>
<proteinExistence type="predicted"/>